<keyword evidence="4" id="KW-1185">Reference proteome</keyword>
<proteinExistence type="predicted"/>
<feature type="compositionally biased region" description="Pro residues" evidence="1">
    <location>
        <begin position="10"/>
        <end position="19"/>
    </location>
</feature>
<feature type="transmembrane region" description="Helical" evidence="2">
    <location>
        <begin position="77"/>
        <end position="99"/>
    </location>
</feature>
<feature type="region of interest" description="Disordered" evidence="1">
    <location>
        <begin position="206"/>
        <end position="226"/>
    </location>
</feature>
<dbReference type="AlphaFoldDB" id="A0A7Y6A039"/>
<evidence type="ECO:0000313" key="4">
    <source>
        <dbReference type="Proteomes" id="UP000565724"/>
    </source>
</evidence>
<protein>
    <submittedName>
        <fullName evidence="3">Uncharacterized protein</fullName>
    </submittedName>
</protein>
<keyword evidence="2" id="KW-1133">Transmembrane helix</keyword>
<feature type="compositionally biased region" description="Low complexity" evidence="1">
    <location>
        <begin position="43"/>
        <end position="52"/>
    </location>
</feature>
<evidence type="ECO:0000313" key="3">
    <source>
        <dbReference type="EMBL" id="NUU17338.1"/>
    </source>
</evidence>
<feature type="compositionally biased region" description="Polar residues" evidence="1">
    <location>
        <begin position="21"/>
        <end position="30"/>
    </location>
</feature>
<dbReference type="EMBL" id="JABMCI010000060">
    <property type="protein sequence ID" value="NUU17338.1"/>
    <property type="molecule type" value="Genomic_DNA"/>
</dbReference>
<comment type="caution">
    <text evidence="3">The sequence shown here is derived from an EMBL/GenBank/DDBJ whole genome shotgun (WGS) entry which is preliminary data.</text>
</comment>
<dbReference type="RefSeq" id="WP_175347298.1">
    <property type="nucleotide sequence ID" value="NZ_JABMCI010000060.1"/>
</dbReference>
<accession>A0A7Y6A039</accession>
<evidence type="ECO:0000256" key="1">
    <source>
        <dbReference type="SAM" id="MobiDB-lite"/>
    </source>
</evidence>
<keyword evidence="2" id="KW-0812">Transmembrane</keyword>
<keyword evidence="2" id="KW-0472">Membrane</keyword>
<feature type="region of interest" description="Disordered" evidence="1">
    <location>
        <begin position="1"/>
        <end position="52"/>
    </location>
</feature>
<evidence type="ECO:0000256" key="2">
    <source>
        <dbReference type="SAM" id="Phobius"/>
    </source>
</evidence>
<sequence>MSDTGRPGPERPAGPPVPPISNWQAAQRQPPTAPVPGAPAFPSTPAGSAAGTPAAFAAQTFDREPENAPAATGRPRWLIPAIVGVVVLVAAAIVLGIVLSSNDDTDAAPPAVATTILLPSPTPTIEPVARPATTAFAVALPTTVLQYALATSVPDAEWQAAGALEAYTETYSDGGSGTVTVRSGQWETPAEATAFAAGLVGAVAPAPAPDPSASPTGPTLPQNGDVTAGGAVAGTYSIVDAGDGTGVAVWTNGTTVFRATAPLTDIVDLYNAFPL</sequence>
<organism evidence="3 4">
    <name type="scientific">Cellulomonas humilata</name>
    <dbReference type="NCBI Taxonomy" id="144055"/>
    <lineage>
        <taxon>Bacteria</taxon>
        <taxon>Bacillati</taxon>
        <taxon>Actinomycetota</taxon>
        <taxon>Actinomycetes</taxon>
        <taxon>Micrococcales</taxon>
        <taxon>Cellulomonadaceae</taxon>
        <taxon>Cellulomonas</taxon>
    </lineage>
</organism>
<reference evidence="3 4" key="1">
    <citation type="submission" date="2020-05" db="EMBL/GenBank/DDBJ databases">
        <title>Genome Sequencing of Type Strains.</title>
        <authorList>
            <person name="Lemaire J.F."/>
            <person name="Inderbitzin P."/>
            <person name="Gregorio O.A."/>
            <person name="Collins S.B."/>
            <person name="Wespe N."/>
            <person name="Knight-Connoni V."/>
        </authorList>
    </citation>
    <scope>NUCLEOTIDE SEQUENCE [LARGE SCALE GENOMIC DNA]</scope>
    <source>
        <strain evidence="3 4">ATCC 25174</strain>
    </source>
</reference>
<name>A0A7Y6A039_9CELL</name>
<dbReference type="Proteomes" id="UP000565724">
    <property type="component" value="Unassembled WGS sequence"/>
</dbReference>
<gene>
    <name evidence="3" type="ORF">HP550_08760</name>
</gene>